<dbReference type="OrthoDB" id="3789372at2759"/>
<proteinExistence type="inferred from homology"/>
<reference evidence="5" key="1">
    <citation type="journal article" date="2017" name="Front. Plant Sci.">
        <title>Climate Clever Clovers: New Paradigm to Reduce the Environmental Footprint of Ruminants by Breeding Low Methanogenic Forages Utilizing Haplotype Variation.</title>
        <authorList>
            <person name="Kaur P."/>
            <person name="Appels R."/>
            <person name="Bayer P.E."/>
            <person name="Keeble-Gagnere G."/>
            <person name="Wang J."/>
            <person name="Hirakawa H."/>
            <person name="Shirasawa K."/>
            <person name="Vercoe P."/>
            <person name="Stefanova K."/>
            <person name="Durmic Z."/>
            <person name="Nichols P."/>
            <person name="Revell C."/>
            <person name="Isobe S.N."/>
            <person name="Edwards D."/>
            <person name="Erskine W."/>
        </authorList>
    </citation>
    <scope>NUCLEOTIDE SEQUENCE [LARGE SCALE GENOMIC DNA]</scope>
    <source>
        <strain evidence="5">cv. Daliak</strain>
    </source>
</reference>
<comment type="similarity">
    <text evidence="1">Belongs to the heat shock protein 70 family.</text>
</comment>
<accession>A0A2Z6LUW0</accession>
<gene>
    <name evidence="4" type="ORF">TSUD_172590</name>
</gene>
<evidence type="ECO:0000313" key="5">
    <source>
        <dbReference type="Proteomes" id="UP000242715"/>
    </source>
</evidence>
<evidence type="ECO:0000256" key="3">
    <source>
        <dbReference type="ARBA" id="ARBA00022840"/>
    </source>
</evidence>
<dbReference type="PANTHER" id="PTHR19375">
    <property type="entry name" value="HEAT SHOCK PROTEIN 70KDA"/>
    <property type="match status" value="1"/>
</dbReference>
<dbReference type="AlphaFoldDB" id="A0A2Z6LUW0"/>
<dbReference type="SUPFAM" id="SSF53067">
    <property type="entry name" value="Actin-like ATPase domain"/>
    <property type="match status" value="1"/>
</dbReference>
<dbReference type="InterPro" id="IPR043129">
    <property type="entry name" value="ATPase_NBD"/>
</dbReference>
<organism evidence="4 5">
    <name type="scientific">Trifolium subterraneum</name>
    <name type="common">Subterranean clover</name>
    <dbReference type="NCBI Taxonomy" id="3900"/>
    <lineage>
        <taxon>Eukaryota</taxon>
        <taxon>Viridiplantae</taxon>
        <taxon>Streptophyta</taxon>
        <taxon>Embryophyta</taxon>
        <taxon>Tracheophyta</taxon>
        <taxon>Spermatophyta</taxon>
        <taxon>Magnoliopsida</taxon>
        <taxon>eudicotyledons</taxon>
        <taxon>Gunneridae</taxon>
        <taxon>Pentapetalae</taxon>
        <taxon>rosids</taxon>
        <taxon>fabids</taxon>
        <taxon>Fabales</taxon>
        <taxon>Fabaceae</taxon>
        <taxon>Papilionoideae</taxon>
        <taxon>50 kb inversion clade</taxon>
        <taxon>NPAAA clade</taxon>
        <taxon>Hologalegina</taxon>
        <taxon>IRL clade</taxon>
        <taxon>Trifolieae</taxon>
        <taxon>Trifolium</taxon>
    </lineage>
</organism>
<dbReference type="Gene3D" id="3.30.420.40">
    <property type="match status" value="1"/>
</dbReference>
<dbReference type="Proteomes" id="UP000242715">
    <property type="component" value="Unassembled WGS sequence"/>
</dbReference>
<evidence type="ECO:0000256" key="1">
    <source>
        <dbReference type="ARBA" id="ARBA00007381"/>
    </source>
</evidence>
<dbReference type="GO" id="GO:0005524">
    <property type="term" value="F:ATP binding"/>
    <property type="evidence" value="ECO:0007669"/>
    <property type="project" value="UniProtKB-KW"/>
</dbReference>
<dbReference type="InterPro" id="IPR013126">
    <property type="entry name" value="Hsp_70_fam"/>
</dbReference>
<keyword evidence="2" id="KW-0547">Nucleotide-binding</keyword>
<dbReference type="GO" id="GO:0140662">
    <property type="term" value="F:ATP-dependent protein folding chaperone"/>
    <property type="evidence" value="ECO:0007669"/>
    <property type="project" value="InterPro"/>
</dbReference>
<evidence type="ECO:0000313" key="4">
    <source>
        <dbReference type="EMBL" id="GAU23231.1"/>
    </source>
</evidence>
<dbReference type="PRINTS" id="PR00301">
    <property type="entry name" value="HEATSHOCK70"/>
</dbReference>
<dbReference type="Pfam" id="PF00012">
    <property type="entry name" value="HSP70"/>
    <property type="match status" value="1"/>
</dbReference>
<dbReference type="EMBL" id="DF973265">
    <property type="protein sequence ID" value="GAU23231.1"/>
    <property type="molecule type" value="Genomic_DNA"/>
</dbReference>
<name>A0A2Z6LUW0_TRISU</name>
<evidence type="ECO:0000256" key="2">
    <source>
        <dbReference type="ARBA" id="ARBA00022741"/>
    </source>
</evidence>
<sequence length="96" mass="10666">MARKYEGPAIGIELGTNNSRVAVWQEIVNRTEIMHNEQGYRTTPSFVAFTDDRMLIGDAAKSQAASNPFNTIFGNYLVNVVTLPRSKYLVTTLVGK</sequence>
<protein>
    <submittedName>
        <fullName evidence="4">Uncharacterized protein</fullName>
    </submittedName>
</protein>
<dbReference type="FunFam" id="3.30.420.40:FF:000028">
    <property type="entry name" value="heat shock 70 kDa protein-like"/>
    <property type="match status" value="1"/>
</dbReference>
<keyword evidence="5" id="KW-1185">Reference proteome</keyword>
<keyword evidence="3" id="KW-0067">ATP-binding</keyword>